<dbReference type="InterPro" id="IPR020908">
    <property type="entry name" value="UPF0738"/>
</dbReference>
<organism evidence="1 2">
    <name type="scientific">Viridibacillus arvi</name>
    <dbReference type="NCBI Taxonomy" id="263475"/>
    <lineage>
        <taxon>Bacteria</taxon>
        <taxon>Bacillati</taxon>
        <taxon>Bacillota</taxon>
        <taxon>Bacilli</taxon>
        <taxon>Bacillales</taxon>
        <taxon>Caryophanaceae</taxon>
        <taxon>Viridibacillus</taxon>
    </lineage>
</organism>
<comment type="caution">
    <text evidence="1">The sequence shown here is derived from an EMBL/GenBank/DDBJ whole genome shotgun (WGS) entry which is preliminary data.</text>
</comment>
<accession>A0A0M0LEN8</accession>
<dbReference type="EMBL" id="LILB01000005">
    <property type="protein sequence ID" value="KOO49550.1"/>
    <property type="molecule type" value="Genomic_DNA"/>
</dbReference>
<protein>
    <submittedName>
        <fullName evidence="1">Uncharacterized protein</fullName>
    </submittedName>
</protein>
<dbReference type="Pfam" id="PF19785">
    <property type="entry name" value="UPF0738"/>
    <property type="match status" value="1"/>
</dbReference>
<evidence type="ECO:0000313" key="1">
    <source>
        <dbReference type="EMBL" id="KOO49550.1"/>
    </source>
</evidence>
<evidence type="ECO:0000313" key="2">
    <source>
        <dbReference type="Proteomes" id="UP000036867"/>
    </source>
</evidence>
<dbReference type="RefSeq" id="WP_053417720.1">
    <property type="nucleotide sequence ID" value="NZ_JAYWMB010000001.1"/>
</dbReference>
<dbReference type="OrthoDB" id="2966478at2"/>
<keyword evidence="2" id="KW-1185">Reference proteome</keyword>
<name>A0A0M0LEN8_9BACL</name>
<dbReference type="Proteomes" id="UP000036867">
    <property type="component" value="Unassembled WGS sequence"/>
</dbReference>
<proteinExistence type="predicted"/>
<sequence length="131" mass="14921">MRKTYIVENGSQQEKQVHLQICGEISDCEWRAAGQVITDSDAMAFIYLMDAGEDYHYIKFPQAIWPLLVKTLQSDLEPILTWGNGQTELVNFQDELNALIFNIEGNHNYGADFSTAVEEAFAEILNESRED</sequence>
<dbReference type="STRING" id="263475.AMD00_14460"/>
<dbReference type="GeneID" id="301137300"/>
<gene>
    <name evidence="1" type="ORF">AMD00_14460</name>
</gene>
<reference evidence="2" key="1">
    <citation type="submission" date="2015-08" db="EMBL/GenBank/DDBJ databases">
        <title>Fjat-10028 dsm 16317.</title>
        <authorList>
            <person name="Liu B."/>
            <person name="Wang J."/>
            <person name="Zhu Y."/>
            <person name="Liu G."/>
            <person name="Chen Q."/>
            <person name="Chen Z."/>
            <person name="Lan J."/>
            <person name="Che J."/>
            <person name="Ge C."/>
            <person name="Shi H."/>
            <person name="Pan Z."/>
            <person name="Liu X."/>
        </authorList>
    </citation>
    <scope>NUCLEOTIDE SEQUENCE [LARGE SCALE GENOMIC DNA]</scope>
    <source>
        <strain evidence="2">DSM 16317</strain>
    </source>
</reference>
<dbReference type="AlphaFoldDB" id="A0A0M0LEN8"/>